<dbReference type="GO" id="GO:0070006">
    <property type="term" value="F:metalloaminopeptidase activity"/>
    <property type="evidence" value="ECO:0007669"/>
    <property type="project" value="UniProtKB-UniRule"/>
</dbReference>
<dbReference type="PANTHER" id="PTHR43330:SF27">
    <property type="entry name" value="METHIONINE AMINOPEPTIDASE"/>
    <property type="match status" value="1"/>
</dbReference>
<evidence type="ECO:0000256" key="2">
    <source>
        <dbReference type="ARBA" id="ARBA00022438"/>
    </source>
</evidence>
<feature type="binding site" evidence="6">
    <location>
        <position position="98"/>
    </location>
    <ligand>
        <name>a divalent metal cation</name>
        <dbReference type="ChEBI" id="CHEBI:60240"/>
        <label>1</label>
    </ligand>
</feature>
<dbReference type="Pfam" id="PF00557">
    <property type="entry name" value="Peptidase_M24"/>
    <property type="match status" value="1"/>
</dbReference>
<keyword evidence="4 6" id="KW-0479">Metal-binding</keyword>
<comment type="similarity">
    <text evidence="6">Belongs to the peptidase M24A family. Methionine aminopeptidase type 1 subfamily.</text>
</comment>
<dbReference type="InterPro" id="IPR000994">
    <property type="entry name" value="Pept_M24"/>
</dbReference>
<comment type="cofactor">
    <cofactor evidence="6">
        <name>Co(2+)</name>
        <dbReference type="ChEBI" id="CHEBI:48828"/>
    </cofactor>
    <cofactor evidence="6">
        <name>Zn(2+)</name>
        <dbReference type="ChEBI" id="CHEBI:29105"/>
    </cofactor>
    <cofactor evidence="6">
        <name>Mn(2+)</name>
        <dbReference type="ChEBI" id="CHEBI:29035"/>
    </cofactor>
    <cofactor evidence="6">
        <name>Fe(2+)</name>
        <dbReference type="ChEBI" id="CHEBI:29033"/>
    </cofactor>
    <text evidence="6">Binds 2 divalent metal cations per subunit. Has a high-affinity and a low affinity metal-binding site. The true nature of the physiological cofactor is under debate. The enzyme is active with cobalt, zinc, manganese or divalent iron ions. Most likely, methionine aminopeptidases function as mononuclear Fe(2+)-metalloproteases under physiological conditions, and the catalytically relevant metal-binding site has been assigned to the histidine-containing high-affinity site.</text>
</comment>
<dbReference type="NCBIfam" id="TIGR00500">
    <property type="entry name" value="met_pdase_I"/>
    <property type="match status" value="1"/>
</dbReference>
<sequence length="252" mass="27055">MELKTAKEIEKMRTAGRVVGEILQKLSRIIKPGITTKDIDIFSEKYIKSMKMMPAFLGVKGISYPFPASACVSVNDEVVHGIPSDSRVLKSGDIVSVDMGVIYEGYYGDAAMTYAVGGISDAAAKLLKITELSLQKGIEQSLSGKRLGDISYAIQKIVEDAGFSVVRDFVGHGIGRSLHEDPQIPNFGRAAAGVKLLPGMVLAIEPMVNAGSYEVCILDDDWTVVTKDGGLSAHFEHTVAITESGCEILTKV</sequence>
<dbReference type="Proteomes" id="UP000095237">
    <property type="component" value="Unassembled WGS sequence"/>
</dbReference>
<dbReference type="EC" id="3.4.11.18" evidence="6 7"/>
<keyword evidence="5 6" id="KW-0378">Hydrolase</keyword>
<evidence type="ECO:0000256" key="5">
    <source>
        <dbReference type="ARBA" id="ARBA00022801"/>
    </source>
</evidence>
<dbReference type="HAMAP" id="MF_01974">
    <property type="entry name" value="MetAP_1"/>
    <property type="match status" value="1"/>
</dbReference>
<proteinExistence type="inferred from homology"/>
<comment type="catalytic activity">
    <reaction evidence="6 7">
        <text>Release of N-terminal amino acids, preferentially methionine, from peptides and arylamides.</text>
        <dbReference type="EC" id="3.4.11.18"/>
    </reaction>
</comment>
<evidence type="ECO:0000259" key="8">
    <source>
        <dbReference type="Pfam" id="PF00557"/>
    </source>
</evidence>
<comment type="function">
    <text evidence="1 6">Removes the N-terminal methionine from nascent proteins. The N-terminal methionine is often cleaved when the second residue in the primary sequence is small and uncharged (Met-Ala-, Cys, Gly, Pro, Ser, Thr, or Val). Requires deformylation of the N(alpha)-formylated initiator methionine before it can be hydrolyzed.</text>
</comment>
<keyword evidence="2 6" id="KW-0031">Aminopeptidase</keyword>
<protein>
    <recommendedName>
        <fullName evidence="6 7">Methionine aminopeptidase</fullName>
        <shortName evidence="6">MAP</shortName>
        <shortName evidence="6">MetAP</shortName>
        <ecNumber evidence="6 7">3.4.11.18</ecNumber>
    </recommendedName>
    <alternativeName>
        <fullName evidence="6">Peptidase M</fullName>
    </alternativeName>
</protein>
<feature type="binding site" evidence="6">
    <location>
        <position position="236"/>
    </location>
    <ligand>
        <name>a divalent metal cation</name>
        <dbReference type="ChEBI" id="CHEBI:60240"/>
        <label>1</label>
    </ligand>
</feature>
<dbReference type="InterPro" id="IPR001714">
    <property type="entry name" value="Pept_M24_MAP"/>
</dbReference>
<comment type="subunit">
    <text evidence="6">Monomer.</text>
</comment>
<accession>A0A1E5IHX4</accession>
<evidence type="ECO:0000256" key="3">
    <source>
        <dbReference type="ARBA" id="ARBA00022670"/>
    </source>
</evidence>
<evidence type="ECO:0000256" key="1">
    <source>
        <dbReference type="ARBA" id="ARBA00002521"/>
    </source>
</evidence>
<gene>
    <name evidence="6" type="primary">map</name>
    <name evidence="9" type="ORF">ATZ36_01550</name>
</gene>
<dbReference type="PANTHER" id="PTHR43330">
    <property type="entry name" value="METHIONINE AMINOPEPTIDASE"/>
    <property type="match status" value="1"/>
</dbReference>
<evidence type="ECO:0000256" key="7">
    <source>
        <dbReference type="RuleBase" id="RU003653"/>
    </source>
</evidence>
<dbReference type="EMBL" id="LNVX01000479">
    <property type="protein sequence ID" value="OEG70080.1"/>
    <property type="molecule type" value="Genomic_DNA"/>
</dbReference>
<feature type="binding site" evidence="6">
    <location>
        <position position="205"/>
    </location>
    <ligand>
        <name>a divalent metal cation</name>
        <dbReference type="ChEBI" id="CHEBI:60240"/>
        <label>2</label>
        <note>catalytic</note>
    </ligand>
</feature>
<keyword evidence="10" id="KW-1185">Reference proteome</keyword>
<dbReference type="CDD" id="cd01086">
    <property type="entry name" value="MetAP1"/>
    <property type="match status" value="1"/>
</dbReference>
<evidence type="ECO:0000256" key="6">
    <source>
        <dbReference type="HAMAP-Rule" id="MF_01974"/>
    </source>
</evidence>
<feature type="binding site" evidence="6">
    <location>
        <position position="172"/>
    </location>
    <ligand>
        <name>a divalent metal cation</name>
        <dbReference type="ChEBI" id="CHEBI:60240"/>
        <label>2</label>
        <note>catalytic</note>
    </ligand>
</feature>
<feature type="binding site" evidence="6">
    <location>
        <position position="179"/>
    </location>
    <ligand>
        <name>substrate</name>
    </ligand>
</feature>
<dbReference type="GO" id="GO:0046872">
    <property type="term" value="F:metal ion binding"/>
    <property type="evidence" value="ECO:0007669"/>
    <property type="project" value="UniProtKB-UniRule"/>
</dbReference>
<dbReference type="PRINTS" id="PR00599">
    <property type="entry name" value="MAPEPTIDASE"/>
</dbReference>
<comment type="caution">
    <text evidence="9">The sequence shown here is derived from an EMBL/GenBank/DDBJ whole genome shotgun (WGS) entry which is preliminary data.</text>
</comment>
<feature type="domain" description="Peptidase M24" evidence="8">
    <location>
        <begin position="10"/>
        <end position="243"/>
    </location>
</feature>
<dbReference type="GO" id="GO:0005829">
    <property type="term" value="C:cytosol"/>
    <property type="evidence" value="ECO:0007669"/>
    <property type="project" value="TreeGrafter"/>
</dbReference>
<evidence type="ECO:0000313" key="9">
    <source>
        <dbReference type="EMBL" id="OEG70080.1"/>
    </source>
</evidence>
<feature type="binding site" evidence="6">
    <location>
        <position position="236"/>
    </location>
    <ligand>
        <name>a divalent metal cation</name>
        <dbReference type="ChEBI" id="CHEBI:60240"/>
        <label>2</label>
        <note>catalytic</note>
    </ligand>
</feature>
<organism evidence="9 10">
    <name type="scientific">Endomicrobium trichonymphae</name>
    <dbReference type="NCBI Taxonomy" id="1408204"/>
    <lineage>
        <taxon>Bacteria</taxon>
        <taxon>Pseudomonadati</taxon>
        <taxon>Elusimicrobiota</taxon>
        <taxon>Endomicrobiia</taxon>
        <taxon>Endomicrobiales</taxon>
        <taxon>Endomicrobiaceae</taxon>
        <taxon>Candidatus Endomicrobiellum</taxon>
    </lineage>
</organism>
<feature type="binding site" evidence="6">
    <location>
        <position position="109"/>
    </location>
    <ligand>
        <name>a divalent metal cation</name>
        <dbReference type="ChEBI" id="CHEBI:60240"/>
        <label>2</label>
        <note>catalytic</note>
    </ligand>
</feature>
<feature type="binding site" evidence="6">
    <location>
        <position position="80"/>
    </location>
    <ligand>
        <name>substrate</name>
    </ligand>
</feature>
<evidence type="ECO:0000313" key="10">
    <source>
        <dbReference type="Proteomes" id="UP000095237"/>
    </source>
</evidence>
<dbReference type="SUPFAM" id="SSF55920">
    <property type="entry name" value="Creatinase/aminopeptidase"/>
    <property type="match status" value="1"/>
</dbReference>
<dbReference type="Gene3D" id="3.90.230.10">
    <property type="entry name" value="Creatinase/methionine aminopeptidase superfamily"/>
    <property type="match status" value="1"/>
</dbReference>
<dbReference type="AlphaFoldDB" id="A0A1E5IHX4"/>
<dbReference type="GO" id="GO:0004239">
    <property type="term" value="F:initiator methionyl aminopeptidase activity"/>
    <property type="evidence" value="ECO:0007669"/>
    <property type="project" value="UniProtKB-UniRule"/>
</dbReference>
<dbReference type="GO" id="GO:0006508">
    <property type="term" value="P:proteolysis"/>
    <property type="evidence" value="ECO:0007669"/>
    <property type="project" value="UniProtKB-KW"/>
</dbReference>
<dbReference type="PROSITE" id="PS00680">
    <property type="entry name" value="MAP_1"/>
    <property type="match status" value="1"/>
</dbReference>
<reference evidence="9 10" key="1">
    <citation type="submission" date="2015-11" db="EMBL/GenBank/DDBJ databases">
        <title>Evidence for parallel genomic evolution in an endosymbiosis of termite gut flagellates.</title>
        <authorList>
            <person name="Zheng H."/>
        </authorList>
    </citation>
    <scope>NUCLEOTIDE SEQUENCE [LARGE SCALE GENOMIC DNA]</scope>
    <source>
        <strain evidence="9 10">CET450</strain>
    </source>
</reference>
<name>A0A1E5IHX4_ENDTX</name>
<evidence type="ECO:0000256" key="4">
    <source>
        <dbReference type="ARBA" id="ARBA00022723"/>
    </source>
</evidence>
<dbReference type="InterPro" id="IPR002467">
    <property type="entry name" value="Pept_M24A_MAP1"/>
</dbReference>
<feature type="binding site" evidence="6">
    <location>
        <position position="109"/>
    </location>
    <ligand>
        <name>a divalent metal cation</name>
        <dbReference type="ChEBI" id="CHEBI:60240"/>
        <label>1</label>
    </ligand>
</feature>
<keyword evidence="3 6" id="KW-0645">Protease</keyword>
<dbReference type="InterPro" id="IPR036005">
    <property type="entry name" value="Creatinase/aminopeptidase-like"/>
</dbReference>